<keyword evidence="1" id="KW-1133">Transmembrane helix</keyword>
<keyword evidence="1" id="KW-0812">Transmembrane</keyword>
<dbReference type="AlphaFoldDB" id="A0A6S6S1S4"/>
<evidence type="ECO:0000256" key="1">
    <source>
        <dbReference type="SAM" id="Phobius"/>
    </source>
</evidence>
<accession>A0A6S6S1S4</accession>
<sequence length="88" mass="10368">MIDDNNKHWLYRKKSLPILWSIQIAILVVAVLPEFFIHHHPHFEKQGINIDATWGFFAWYGFLTCTAMVVGAKILGIFLKRKDTYYDD</sequence>
<keyword evidence="1" id="KW-0472">Membrane</keyword>
<proteinExistence type="predicted"/>
<organism evidence="2">
    <name type="scientific">uncultured Thiotrichaceae bacterium</name>
    <dbReference type="NCBI Taxonomy" id="298394"/>
    <lineage>
        <taxon>Bacteria</taxon>
        <taxon>Pseudomonadati</taxon>
        <taxon>Pseudomonadota</taxon>
        <taxon>Gammaproteobacteria</taxon>
        <taxon>Thiotrichales</taxon>
        <taxon>Thiotrichaceae</taxon>
        <taxon>environmental samples</taxon>
    </lineage>
</organism>
<gene>
    <name evidence="2" type="ORF">HELGO_WM11229</name>
</gene>
<feature type="transmembrane region" description="Helical" evidence="1">
    <location>
        <begin position="57"/>
        <end position="79"/>
    </location>
</feature>
<feature type="transmembrane region" description="Helical" evidence="1">
    <location>
        <begin position="16"/>
        <end position="37"/>
    </location>
</feature>
<reference evidence="2" key="1">
    <citation type="submission" date="2020-01" db="EMBL/GenBank/DDBJ databases">
        <authorList>
            <person name="Meier V. D."/>
            <person name="Meier V D."/>
        </authorList>
    </citation>
    <scope>NUCLEOTIDE SEQUENCE</scope>
    <source>
        <strain evidence="2">HLG_WM_MAG_07</strain>
    </source>
</reference>
<dbReference type="EMBL" id="CACVAY010000015">
    <property type="protein sequence ID" value="CAA6803460.1"/>
    <property type="molecule type" value="Genomic_DNA"/>
</dbReference>
<evidence type="ECO:0000313" key="2">
    <source>
        <dbReference type="EMBL" id="CAA6803460.1"/>
    </source>
</evidence>
<protein>
    <submittedName>
        <fullName evidence="2">Uncharacterized protein</fullName>
    </submittedName>
</protein>
<name>A0A6S6S1S4_9GAMM</name>